<keyword evidence="4 10" id="KW-0812">Transmembrane</keyword>
<dbReference type="GeneID" id="101504160"/>
<keyword evidence="5 10" id="KW-1133">Transmembrane helix</keyword>
<proteinExistence type="inferred from homology"/>
<sequence>MESNMLNLIKVYPLVIISLYYCYWIRTFVQPGTKRLTCFLPIICLNLFIPLTFSSVHLTGTLGFFFAWLTNFKLLCFAFNKGPLSSDSSISLPLFLALACLPIKIQQKKYSHDQNGKTKTPSQDLLDSSKSSNFETKKSSKTLFKSTPFLQYAIKGILLGVLVKIYDYSDYIHPKIIWGMYCFHVYFTLEIMLATIALLAQKTLGLELEPQFNNPIISTSLQDFWGRRWNLIVTSILRPTVYEPTLKAAKNVIGPKWAPLPAVLGTFVVSGLMHELILFYLGRLEPTFKMMGFFVLHGVCLTVEIGLKKFVTDRWRLPKLVSRPLTVGFVFATCFWLFLPEFIRCRLDVKAFEEYAALGAYVRNLTSVF</sequence>
<dbReference type="GO" id="GO:0016020">
    <property type="term" value="C:membrane"/>
    <property type="evidence" value="ECO:0007669"/>
    <property type="project" value="UniProtKB-SubCell"/>
</dbReference>
<feature type="transmembrane region" description="Helical" evidence="10">
    <location>
        <begin position="36"/>
        <end position="69"/>
    </location>
</feature>
<keyword evidence="7 10" id="KW-0472">Membrane</keyword>
<reference evidence="13" key="1">
    <citation type="submission" date="2025-08" db="UniProtKB">
        <authorList>
            <consortium name="RefSeq"/>
        </authorList>
    </citation>
    <scope>IDENTIFICATION</scope>
    <source>
        <tissue evidence="13">Etiolated seedlings</tissue>
    </source>
</reference>
<keyword evidence="8" id="KW-0012">Acyltransferase</keyword>
<name>A0A1S2Z7L4_CICAR</name>
<protein>
    <submittedName>
        <fullName evidence="13">Acyl-CoA--sterol O-acyltransferase 1</fullName>
    </submittedName>
</protein>
<dbReference type="PANTHER" id="PTHR31595">
    <property type="entry name" value="LONG-CHAIN-ALCOHOL O-FATTY-ACYLTRANSFERASE 3-RELATED"/>
    <property type="match status" value="1"/>
</dbReference>
<gene>
    <name evidence="13" type="primary">LOC101504160</name>
</gene>
<feature type="region of interest" description="Disordered" evidence="9">
    <location>
        <begin position="112"/>
        <end position="133"/>
    </location>
</feature>
<feature type="transmembrane region" description="Helical" evidence="10">
    <location>
        <begin position="6"/>
        <end position="24"/>
    </location>
</feature>
<evidence type="ECO:0000313" key="13">
    <source>
        <dbReference type="RefSeq" id="XP_004516471.1"/>
    </source>
</evidence>
<dbReference type="RefSeq" id="XP_004516471.1">
    <property type="nucleotide sequence ID" value="XM_004516414.3"/>
</dbReference>
<evidence type="ECO:0000256" key="6">
    <source>
        <dbReference type="ARBA" id="ARBA00023098"/>
    </source>
</evidence>
<dbReference type="eggNOG" id="ENOG502QSCR">
    <property type="taxonomic scope" value="Eukaryota"/>
</dbReference>
<evidence type="ECO:0000256" key="4">
    <source>
        <dbReference type="ARBA" id="ARBA00022692"/>
    </source>
</evidence>
<feature type="transmembrane region" description="Helical" evidence="10">
    <location>
        <begin position="260"/>
        <end position="282"/>
    </location>
</feature>
<keyword evidence="6" id="KW-0443">Lipid metabolism</keyword>
<evidence type="ECO:0000256" key="5">
    <source>
        <dbReference type="ARBA" id="ARBA00022989"/>
    </source>
</evidence>
<evidence type="ECO:0000256" key="3">
    <source>
        <dbReference type="ARBA" id="ARBA00022679"/>
    </source>
</evidence>
<dbReference type="PaxDb" id="3827-XP_004516471.1"/>
<evidence type="ECO:0000256" key="1">
    <source>
        <dbReference type="ARBA" id="ARBA00004141"/>
    </source>
</evidence>
<keyword evidence="3" id="KW-0808">Transferase</keyword>
<feature type="transmembrane region" description="Helical" evidence="10">
    <location>
        <begin position="320"/>
        <end position="339"/>
    </location>
</feature>
<dbReference type="InterPro" id="IPR032805">
    <property type="entry name" value="Wax_synthase_dom"/>
</dbReference>
<feature type="compositionally biased region" description="Polar residues" evidence="9">
    <location>
        <begin position="117"/>
        <end position="133"/>
    </location>
</feature>
<feature type="domain" description="Wax synthase" evidence="11">
    <location>
        <begin position="209"/>
        <end position="295"/>
    </location>
</feature>
<evidence type="ECO:0000259" key="11">
    <source>
        <dbReference type="Pfam" id="PF13813"/>
    </source>
</evidence>
<dbReference type="PANTHER" id="PTHR31595:SF46">
    <property type="entry name" value="ACYL-COA--STEROL O-ACYLTRANSFERASE 1"/>
    <property type="match status" value="1"/>
</dbReference>
<evidence type="ECO:0000313" key="12">
    <source>
        <dbReference type="Proteomes" id="UP000087171"/>
    </source>
</evidence>
<dbReference type="Proteomes" id="UP000087171">
    <property type="component" value="Unplaced"/>
</dbReference>
<keyword evidence="12" id="KW-1185">Reference proteome</keyword>
<organism evidence="12 13">
    <name type="scientific">Cicer arietinum</name>
    <name type="common">Chickpea</name>
    <name type="synonym">Garbanzo</name>
    <dbReference type="NCBI Taxonomy" id="3827"/>
    <lineage>
        <taxon>Eukaryota</taxon>
        <taxon>Viridiplantae</taxon>
        <taxon>Streptophyta</taxon>
        <taxon>Embryophyta</taxon>
        <taxon>Tracheophyta</taxon>
        <taxon>Spermatophyta</taxon>
        <taxon>Magnoliopsida</taxon>
        <taxon>eudicotyledons</taxon>
        <taxon>Gunneridae</taxon>
        <taxon>Pentapetalae</taxon>
        <taxon>rosids</taxon>
        <taxon>fabids</taxon>
        <taxon>Fabales</taxon>
        <taxon>Fabaceae</taxon>
        <taxon>Papilionoideae</taxon>
        <taxon>50 kb inversion clade</taxon>
        <taxon>NPAAA clade</taxon>
        <taxon>Hologalegina</taxon>
        <taxon>IRL clade</taxon>
        <taxon>Cicereae</taxon>
        <taxon>Cicer</taxon>
    </lineage>
</organism>
<evidence type="ECO:0000256" key="7">
    <source>
        <dbReference type="ARBA" id="ARBA00023136"/>
    </source>
</evidence>
<accession>A0A1S2Z7L4</accession>
<dbReference type="Pfam" id="PF13813">
    <property type="entry name" value="MBOAT_2"/>
    <property type="match status" value="1"/>
</dbReference>
<dbReference type="STRING" id="3827.A0A1S2Z7L4"/>
<comment type="subcellular location">
    <subcellularLocation>
        <location evidence="1">Membrane</location>
        <topology evidence="1">Multi-pass membrane protein</topology>
    </subcellularLocation>
</comment>
<dbReference type="InterPro" id="IPR044851">
    <property type="entry name" value="Wax_synthase"/>
</dbReference>
<dbReference type="PIRSF" id="PIRSF037006">
    <property type="entry name" value="Wax_synthase"/>
    <property type="match status" value="1"/>
</dbReference>
<dbReference type="GO" id="GO:0006629">
    <property type="term" value="P:lipid metabolic process"/>
    <property type="evidence" value="ECO:0007669"/>
    <property type="project" value="UniProtKB-KW"/>
</dbReference>
<dbReference type="AlphaFoldDB" id="A0A1S2Z7L4"/>
<evidence type="ECO:0000256" key="10">
    <source>
        <dbReference type="SAM" id="Phobius"/>
    </source>
</evidence>
<evidence type="ECO:0000256" key="2">
    <source>
        <dbReference type="ARBA" id="ARBA00007282"/>
    </source>
</evidence>
<evidence type="ECO:0000256" key="8">
    <source>
        <dbReference type="ARBA" id="ARBA00023315"/>
    </source>
</evidence>
<comment type="similarity">
    <text evidence="2">Belongs to the wax synthase family.</text>
</comment>
<dbReference type="OrthoDB" id="1077582at2759"/>
<dbReference type="KEGG" id="cam:101504160"/>
<feature type="transmembrane region" description="Helical" evidence="10">
    <location>
        <begin position="178"/>
        <end position="200"/>
    </location>
</feature>
<evidence type="ECO:0000256" key="9">
    <source>
        <dbReference type="SAM" id="MobiDB-lite"/>
    </source>
</evidence>
<dbReference type="InterPro" id="IPR017088">
    <property type="entry name" value="Wax_synthase_Magnoliopsida"/>
</dbReference>
<dbReference type="GO" id="GO:0008374">
    <property type="term" value="F:O-acyltransferase activity"/>
    <property type="evidence" value="ECO:0007669"/>
    <property type="project" value="InterPro"/>
</dbReference>